<reference evidence="1" key="1">
    <citation type="journal article" date="2014" name="Int. J. Syst. Evol. Microbiol.">
        <title>Complete genome sequence of Corynebacterium casei LMG S-19264T (=DSM 44701T), isolated from a smear-ripened cheese.</title>
        <authorList>
            <consortium name="US DOE Joint Genome Institute (JGI-PGF)"/>
            <person name="Walter F."/>
            <person name="Albersmeier A."/>
            <person name="Kalinowski J."/>
            <person name="Ruckert C."/>
        </authorList>
    </citation>
    <scope>NUCLEOTIDE SEQUENCE</scope>
    <source>
        <strain evidence="1">CGMCC 1.15454</strain>
    </source>
</reference>
<dbReference type="AlphaFoldDB" id="A0A9W5X539"/>
<accession>A0A9W5X539</accession>
<proteinExistence type="predicted"/>
<gene>
    <name evidence="1" type="ORF">GCM10011409_17700</name>
</gene>
<protein>
    <submittedName>
        <fullName evidence="1">Uncharacterized protein</fullName>
    </submittedName>
</protein>
<name>A0A9W5X539_9BACI</name>
<evidence type="ECO:0000313" key="2">
    <source>
        <dbReference type="Proteomes" id="UP000621492"/>
    </source>
</evidence>
<organism evidence="1 2">
    <name type="scientific">Lentibacillus populi</name>
    <dbReference type="NCBI Taxonomy" id="1827502"/>
    <lineage>
        <taxon>Bacteria</taxon>
        <taxon>Bacillati</taxon>
        <taxon>Bacillota</taxon>
        <taxon>Bacilli</taxon>
        <taxon>Bacillales</taxon>
        <taxon>Bacillaceae</taxon>
        <taxon>Lentibacillus</taxon>
    </lineage>
</organism>
<evidence type="ECO:0000313" key="1">
    <source>
        <dbReference type="EMBL" id="GGB40662.1"/>
    </source>
</evidence>
<dbReference type="EMBL" id="BMJD01000011">
    <property type="protein sequence ID" value="GGB40662.1"/>
    <property type="molecule type" value="Genomic_DNA"/>
</dbReference>
<sequence length="46" mass="5401">MDQSAMFNGFKSEEEWKAALSEQNAHLKQEYDFDLLGKNARRSIHE</sequence>
<reference evidence="1" key="2">
    <citation type="submission" date="2020-09" db="EMBL/GenBank/DDBJ databases">
        <authorList>
            <person name="Sun Q."/>
            <person name="Zhou Y."/>
        </authorList>
    </citation>
    <scope>NUCLEOTIDE SEQUENCE</scope>
    <source>
        <strain evidence="1">CGMCC 1.15454</strain>
    </source>
</reference>
<comment type="caution">
    <text evidence="1">The sequence shown here is derived from an EMBL/GenBank/DDBJ whole genome shotgun (WGS) entry which is preliminary data.</text>
</comment>
<keyword evidence="2" id="KW-1185">Reference proteome</keyword>
<dbReference type="Proteomes" id="UP000621492">
    <property type="component" value="Unassembled WGS sequence"/>
</dbReference>